<name>A0A1A8QUY0_9TELE</name>
<feature type="compositionally biased region" description="Basic and acidic residues" evidence="1">
    <location>
        <begin position="57"/>
        <end position="71"/>
    </location>
</feature>
<proteinExistence type="predicted"/>
<dbReference type="EMBL" id="HAEG01014436">
    <property type="protein sequence ID" value="SBR97590.1"/>
    <property type="molecule type" value="Transcribed_RNA"/>
</dbReference>
<evidence type="ECO:0000313" key="2">
    <source>
        <dbReference type="EMBL" id="SBR97590.1"/>
    </source>
</evidence>
<organism evidence="2">
    <name type="scientific">Nothobranchius pienaari</name>
    <dbReference type="NCBI Taxonomy" id="704102"/>
    <lineage>
        <taxon>Eukaryota</taxon>
        <taxon>Metazoa</taxon>
        <taxon>Chordata</taxon>
        <taxon>Craniata</taxon>
        <taxon>Vertebrata</taxon>
        <taxon>Euteleostomi</taxon>
        <taxon>Actinopterygii</taxon>
        <taxon>Neopterygii</taxon>
        <taxon>Teleostei</taxon>
        <taxon>Neoteleostei</taxon>
        <taxon>Acanthomorphata</taxon>
        <taxon>Ovalentaria</taxon>
        <taxon>Atherinomorphae</taxon>
        <taxon>Cyprinodontiformes</taxon>
        <taxon>Nothobranchiidae</taxon>
        <taxon>Nothobranchius</taxon>
    </lineage>
</organism>
<reference evidence="2" key="2">
    <citation type="submission" date="2016-06" db="EMBL/GenBank/DDBJ databases">
        <title>The genome of a short-lived fish provides insights into sex chromosome evolution and the genetic control of aging.</title>
        <authorList>
            <person name="Reichwald K."/>
            <person name="Felder M."/>
            <person name="Petzold A."/>
            <person name="Koch P."/>
            <person name="Groth M."/>
            <person name="Platzer M."/>
        </authorList>
    </citation>
    <scope>NUCLEOTIDE SEQUENCE</scope>
    <source>
        <tissue evidence="2">Brain</tissue>
    </source>
</reference>
<evidence type="ECO:0000256" key="1">
    <source>
        <dbReference type="SAM" id="MobiDB-lite"/>
    </source>
</evidence>
<protein>
    <submittedName>
        <fullName evidence="2">Uncharacterized protein</fullName>
    </submittedName>
</protein>
<reference evidence="2" key="1">
    <citation type="submission" date="2016-05" db="EMBL/GenBank/DDBJ databases">
        <authorList>
            <person name="Lavstsen T."/>
            <person name="Jespersen J.S."/>
        </authorList>
    </citation>
    <scope>NUCLEOTIDE SEQUENCE</scope>
    <source>
        <tissue evidence="2">Brain</tissue>
    </source>
</reference>
<dbReference type="AlphaFoldDB" id="A0A1A8QUY0"/>
<feature type="non-terminal residue" evidence="2">
    <location>
        <position position="1"/>
    </location>
</feature>
<accession>A0A1A8QUY0</accession>
<feature type="non-terminal residue" evidence="2">
    <location>
        <position position="71"/>
    </location>
</feature>
<gene>
    <name evidence="2" type="primary">BX640584.1</name>
</gene>
<feature type="region of interest" description="Disordered" evidence="1">
    <location>
        <begin position="48"/>
        <end position="71"/>
    </location>
</feature>
<sequence length="71" mass="8140">DRLVLGICDETVRLRLLRERALTLASAIEICRAAELTDMGLKAISHDKPPETVYATDSRRPWIEPRQTRHD</sequence>